<evidence type="ECO:0000313" key="3">
    <source>
        <dbReference type="Proteomes" id="UP001221763"/>
    </source>
</evidence>
<keyword evidence="3" id="KW-1185">Reference proteome</keyword>
<evidence type="ECO:0000313" key="2">
    <source>
        <dbReference type="EMBL" id="MDC9032213.1"/>
    </source>
</evidence>
<dbReference type="EMBL" id="JANHJP010000009">
    <property type="protein sequence ID" value="MDC9032213.1"/>
    <property type="molecule type" value="Genomic_DNA"/>
</dbReference>
<proteinExistence type="predicted"/>
<protein>
    <recommendedName>
        <fullName evidence="4">Sequence-variable mosaic (SVM) signal sequence domain-containing protein</fullName>
    </recommendedName>
</protein>
<name>A0ABT5L9M3_9MOLU</name>
<keyword evidence="1" id="KW-0472">Membrane</keyword>
<keyword evidence="1" id="KW-0812">Transmembrane</keyword>
<accession>A0ABT5L9M3</accession>
<reference evidence="2 3" key="1">
    <citation type="journal article" date="2023" name="Plant">
        <title>Draft Genome Sequence Resource of CBPPT1, a 'Candidatus Phytoplasma trifolii'-Related Strain Associated with Potato Purple Top Disease in the Columbia Basin, U.S.A.</title>
        <authorList>
            <person name="Wei W."/>
            <person name="Shao J."/>
            <person name="Bottner-Parker K.D."/>
            <person name="Zhao Y."/>
        </authorList>
    </citation>
    <scope>NUCLEOTIDE SEQUENCE [LARGE SCALE GENOMIC DNA]</scope>
    <source>
        <strain evidence="2 3">CBPPT1</strain>
    </source>
</reference>
<organism evidence="2 3">
    <name type="scientific">Columbia Basin potato purple top phytoplasma</name>
    <dbReference type="NCBI Taxonomy" id="307134"/>
    <lineage>
        <taxon>Bacteria</taxon>
        <taxon>Bacillati</taxon>
        <taxon>Mycoplasmatota</taxon>
        <taxon>Mollicutes</taxon>
        <taxon>Acholeplasmatales</taxon>
        <taxon>Acholeplasmataceae</taxon>
        <taxon>Candidatus Phytoplasma</taxon>
        <taxon>16SrVI (Clover proliferation group)</taxon>
    </lineage>
</organism>
<keyword evidence="1" id="KW-1133">Transmembrane helix</keyword>
<dbReference type="Proteomes" id="UP001221763">
    <property type="component" value="Unassembled WGS sequence"/>
</dbReference>
<gene>
    <name evidence="2" type="ORF">M8044_000436</name>
</gene>
<feature type="transmembrane region" description="Helical" evidence="1">
    <location>
        <begin position="12"/>
        <end position="30"/>
    </location>
</feature>
<comment type="caution">
    <text evidence="2">The sequence shown here is derived from an EMBL/GenBank/DDBJ whole genome shotgun (WGS) entry which is preliminary data.</text>
</comment>
<sequence length="445" mass="53089">MKRKKFFLKKVNFFLFFFVLYFSIFNLYYIKAINNDKKNDDLSMITSITKEEPSVSDINLNTEEKKDNFVIKKIQFNDNNSVFKDLKKQKETSSSNNKVDDLSIFFDSKNEEITVLKKEYKKDSNAKHPIIGWKHDLGCLFSKKIRVFYNVGCQIQTVPCASFQECLNIKQFIFSLLDKHIPKIDFLFNFLDFSGLKETFIDNRYEKTSLEFFYFFSLLKKDPSLGYFYFKDIDIPDIHSVNISFCNCKVPGYSILDLIIEIINLENEDLIIFKKHLMNYFAHLNKMDEKQISHKEMDILTEEFLENVLDFSDIETLDKNFLLHLIKKLSIYFVPKFFSFHCSVDYKNTKPIKEINFELSLEKEHKTIGFLLQIQKNEDDVFYLCFYEIFQDEYNNDEKLRFIERVLIFNSKTKEHSFFNHLAINIKQNKKIFLKKANLFGVSKI</sequence>
<evidence type="ECO:0008006" key="4">
    <source>
        <dbReference type="Google" id="ProtNLM"/>
    </source>
</evidence>
<evidence type="ECO:0000256" key="1">
    <source>
        <dbReference type="SAM" id="Phobius"/>
    </source>
</evidence>